<keyword evidence="1" id="KW-0472">Membrane</keyword>
<dbReference type="EMBL" id="JACSDZ010000019">
    <property type="protein sequence ID" value="KAF7383120.1"/>
    <property type="molecule type" value="Genomic_DNA"/>
</dbReference>
<keyword evidence="1" id="KW-0812">Transmembrane</keyword>
<evidence type="ECO:0000256" key="1">
    <source>
        <dbReference type="SAM" id="Phobius"/>
    </source>
</evidence>
<evidence type="ECO:0000313" key="3">
    <source>
        <dbReference type="Proteomes" id="UP000617340"/>
    </source>
</evidence>
<keyword evidence="3" id="KW-1185">Reference proteome</keyword>
<comment type="caution">
    <text evidence="2">The sequence shown here is derived from an EMBL/GenBank/DDBJ whole genome shotgun (WGS) entry which is preliminary data.</text>
</comment>
<keyword evidence="1" id="KW-1133">Transmembrane helix</keyword>
<dbReference type="AlphaFoldDB" id="A0A834MSP6"/>
<accession>A0A834MSP6</accession>
<proteinExistence type="predicted"/>
<reference evidence="2" key="1">
    <citation type="journal article" date="2020" name="G3 (Bethesda)">
        <title>High-Quality Assemblies for Three Invasive Social Wasps from the &lt;i&gt;Vespula&lt;/i&gt; Genus.</title>
        <authorList>
            <person name="Harrop T.W.R."/>
            <person name="Guhlin J."/>
            <person name="McLaughlin G.M."/>
            <person name="Permina E."/>
            <person name="Stockwell P."/>
            <person name="Gilligan J."/>
            <person name="Le Lec M.F."/>
            <person name="Gruber M.A.M."/>
            <person name="Quinn O."/>
            <person name="Lovegrove M."/>
            <person name="Duncan E.J."/>
            <person name="Remnant E.J."/>
            <person name="Van Eeckhoven J."/>
            <person name="Graham B."/>
            <person name="Knapp R.A."/>
            <person name="Langford K.W."/>
            <person name="Kronenberg Z."/>
            <person name="Press M.O."/>
            <person name="Eacker S.M."/>
            <person name="Wilson-Rankin E.E."/>
            <person name="Purcell J."/>
            <person name="Lester P.J."/>
            <person name="Dearden P.K."/>
        </authorList>
    </citation>
    <scope>NUCLEOTIDE SEQUENCE</scope>
    <source>
        <strain evidence="2">Linc-1</strain>
    </source>
</reference>
<feature type="transmembrane region" description="Helical" evidence="1">
    <location>
        <begin position="20"/>
        <end position="38"/>
    </location>
</feature>
<protein>
    <submittedName>
        <fullName evidence="2">Uncharacterized protein</fullName>
    </submittedName>
</protein>
<sequence>MAPEYSPSSSTFTTSESPIIVQLVCCLATVSWMCWKFLQVGDYPFGCFTIHWIAIFVLFLCDVFTCTIIGDLDVVNVELDEEYSGAIYCRAEMKNILEILVE</sequence>
<evidence type="ECO:0000313" key="2">
    <source>
        <dbReference type="EMBL" id="KAF7383120.1"/>
    </source>
</evidence>
<feature type="transmembrane region" description="Helical" evidence="1">
    <location>
        <begin position="50"/>
        <end position="70"/>
    </location>
</feature>
<organism evidence="2 3">
    <name type="scientific">Vespula germanica</name>
    <name type="common">German yellow jacket</name>
    <name type="synonym">Paravespula germanica</name>
    <dbReference type="NCBI Taxonomy" id="30212"/>
    <lineage>
        <taxon>Eukaryota</taxon>
        <taxon>Metazoa</taxon>
        <taxon>Ecdysozoa</taxon>
        <taxon>Arthropoda</taxon>
        <taxon>Hexapoda</taxon>
        <taxon>Insecta</taxon>
        <taxon>Pterygota</taxon>
        <taxon>Neoptera</taxon>
        <taxon>Endopterygota</taxon>
        <taxon>Hymenoptera</taxon>
        <taxon>Apocrita</taxon>
        <taxon>Aculeata</taxon>
        <taxon>Vespoidea</taxon>
        <taxon>Vespidae</taxon>
        <taxon>Vespinae</taxon>
        <taxon>Vespula</taxon>
    </lineage>
</organism>
<gene>
    <name evidence="2" type="ORF">HZH68_014969</name>
</gene>
<dbReference type="Proteomes" id="UP000617340">
    <property type="component" value="Unassembled WGS sequence"/>
</dbReference>
<name>A0A834MSP6_VESGE</name>